<dbReference type="Pfam" id="PF20445">
    <property type="entry name" value="RHS_N"/>
    <property type="match status" value="1"/>
</dbReference>
<dbReference type="VEuPathDB" id="TriTrypDB:TcCLB.508023.40"/>
<evidence type="ECO:0000313" key="5">
    <source>
        <dbReference type="EMBL" id="PWV19992.1"/>
    </source>
</evidence>
<reference evidence="5 6" key="1">
    <citation type="journal article" date="2018" name="Microb. Genom.">
        <title>Expanding an expanded genome: long-read sequencing of Trypanosoma cruzi.</title>
        <authorList>
            <person name="Berna L."/>
            <person name="Rodriguez M."/>
            <person name="Chiribao M.L."/>
            <person name="Parodi-Talice A."/>
            <person name="Pita S."/>
            <person name="Rijo G."/>
            <person name="Alvarez-Valin F."/>
            <person name="Robello C."/>
        </authorList>
    </citation>
    <scope>NUCLEOTIDE SEQUENCE [LARGE SCALE GENOMIC DNA]</scope>
    <source>
        <strain evidence="5 6">TCC</strain>
    </source>
</reference>
<dbReference type="VEuPathDB" id="TriTrypDB:TcCL_Unassigned00725"/>
<dbReference type="EMBL" id="PRFC01000007">
    <property type="protein sequence ID" value="PWV19992.1"/>
    <property type="molecule type" value="Genomic_DNA"/>
</dbReference>
<dbReference type="VEuPathDB" id="TriTrypDB:BCY84_09863"/>
<dbReference type="VEuPathDB" id="TriTrypDB:ECC02_008441"/>
<dbReference type="VEuPathDB" id="TriTrypDB:TCSYLVIO_008304"/>
<comment type="caution">
    <text evidence="5">The sequence shown here is derived from an EMBL/GenBank/DDBJ whole genome shotgun (WGS) entry which is preliminary data.</text>
</comment>
<feature type="domain" description="DUF7578" evidence="4">
    <location>
        <begin position="61"/>
        <end position="123"/>
    </location>
</feature>
<dbReference type="VEuPathDB" id="TriTrypDB:Tc_MARK_9047"/>
<evidence type="ECO:0000259" key="4">
    <source>
        <dbReference type="Pfam" id="PF24466"/>
    </source>
</evidence>
<dbReference type="PANTHER" id="PTHR33129">
    <property type="entry name" value="PROTEIN KINASE DOMAIN-CONTAINING PROTEIN-RELATED"/>
    <property type="match status" value="1"/>
</dbReference>
<dbReference type="Pfam" id="PF07999">
    <property type="entry name" value="RHSP"/>
    <property type="match status" value="1"/>
</dbReference>
<dbReference type="InterPro" id="IPR046835">
    <property type="entry name" value="RHS_N"/>
</dbReference>
<evidence type="ECO:0000313" key="6">
    <source>
        <dbReference type="Proteomes" id="UP000246078"/>
    </source>
</evidence>
<dbReference type="VEuPathDB" id="TriTrypDB:TCSYLVIO_003509"/>
<proteinExistence type="predicted"/>
<dbReference type="VEuPathDB" id="TriTrypDB:C4B63_93g43"/>
<feature type="domain" description="DUF7578" evidence="4">
    <location>
        <begin position="640"/>
        <end position="704"/>
    </location>
</feature>
<dbReference type="InterPro" id="IPR006518">
    <property type="entry name" value="Trypano_RHS"/>
</dbReference>
<evidence type="ECO:0000259" key="3">
    <source>
        <dbReference type="Pfam" id="PF20445"/>
    </source>
</evidence>
<evidence type="ECO:0000259" key="2">
    <source>
        <dbReference type="Pfam" id="PF07999"/>
    </source>
</evidence>
<accession>A0A2V2XHI4</accession>
<organism evidence="5 6">
    <name type="scientific">Trypanosoma cruzi</name>
    <dbReference type="NCBI Taxonomy" id="5693"/>
    <lineage>
        <taxon>Eukaryota</taxon>
        <taxon>Discoba</taxon>
        <taxon>Euglenozoa</taxon>
        <taxon>Kinetoplastea</taxon>
        <taxon>Metakinetoplastina</taxon>
        <taxon>Trypanosomatida</taxon>
        <taxon>Trypanosomatidae</taxon>
        <taxon>Trypanosoma</taxon>
        <taxon>Schizotrypanum</taxon>
    </lineage>
</organism>
<dbReference type="Pfam" id="PF24466">
    <property type="entry name" value="DUF7578"/>
    <property type="match status" value="6"/>
</dbReference>
<dbReference type="InterPro" id="IPR046836">
    <property type="entry name" value="RHS_C"/>
</dbReference>
<feature type="domain" description="DUF7578" evidence="4">
    <location>
        <begin position="785"/>
        <end position="849"/>
    </location>
</feature>
<feature type="domain" description="DUF7578" evidence="4">
    <location>
        <begin position="350"/>
        <end position="414"/>
    </location>
</feature>
<dbReference type="PANTHER" id="PTHR33129:SF3">
    <property type="entry name" value="HOT SPOT (RHS) PROTEIN, PUTATIVE-RELATED"/>
    <property type="match status" value="1"/>
</dbReference>
<name>A0A2V2XHI4_TRYCR</name>
<dbReference type="VEuPathDB" id="TriTrypDB:C4B63_7g444"/>
<evidence type="ECO:0000256" key="1">
    <source>
        <dbReference type="SAM" id="MobiDB-lite"/>
    </source>
</evidence>
<protein>
    <submittedName>
        <fullName evidence="5">Putative retrotransposon hot spot (RHS) protein</fullName>
    </submittedName>
</protein>
<feature type="compositionally biased region" description="Basic and acidic residues" evidence="1">
    <location>
        <begin position="13"/>
        <end position="22"/>
    </location>
</feature>
<dbReference type="Proteomes" id="UP000246078">
    <property type="component" value="Unassembled WGS sequence"/>
</dbReference>
<dbReference type="VEuPathDB" id="TriTrypDB:TCDM_11584"/>
<dbReference type="InterPro" id="IPR052980">
    <property type="entry name" value="Crinkler_effector"/>
</dbReference>
<feature type="domain" description="Retrotransposon hot spot protein,C-terminal" evidence="2">
    <location>
        <begin position="1029"/>
        <end position="1323"/>
    </location>
</feature>
<dbReference type="VEuPathDB" id="TriTrypDB:TcG_11876"/>
<dbReference type="VEuPathDB" id="TriTrypDB:TcCL_ESM05997"/>
<dbReference type="VEuPathDB" id="TriTrypDB:TcCLB.511019.13"/>
<dbReference type="VEuPathDB" id="TriTrypDB:C3747_7g608"/>
<feature type="domain" description="DUF7578" evidence="4">
    <location>
        <begin position="495"/>
        <end position="559"/>
    </location>
</feature>
<dbReference type="VEuPathDB" id="TriTrypDB:TcCLB.508473.10"/>
<dbReference type="NCBIfam" id="TIGR01631">
    <property type="entry name" value="Trypano_RHS"/>
    <property type="match status" value="2"/>
</dbReference>
<dbReference type="VEuPathDB" id="TriTrypDB:TcG_11874"/>
<dbReference type="VEuPathDB" id="TriTrypDB:TcCL_Unassigned01180"/>
<dbReference type="VEuPathDB" id="TriTrypDB:TCDM_11283"/>
<feature type="region of interest" description="Disordered" evidence="1">
    <location>
        <begin position="1"/>
        <end position="32"/>
    </location>
</feature>
<feature type="domain" description="DUF7578" evidence="4">
    <location>
        <begin position="205"/>
        <end position="269"/>
    </location>
</feature>
<feature type="domain" description="Retrotransposon hot spot protein N-terminal" evidence="3">
    <location>
        <begin position="912"/>
        <end position="1018"/>
    </location>
</feature>
<dbReference type="VEuPathDB" id="TriTrypDB:TcBrA4_0156860"/>
<dbReference type="VEuPathDB" id="TriTrypDB:TcCLB.509219.20"/>
<dbReference type="InterPro" id="IPR056000">
    <property type="entry name" value="DUF7578"/>
</dbReference>
<dbReference type="VEuPathDB" id="TriTrypDB:TcYC6_0146690"/>
<gene>
    <name evidence="5" type="ORF">C3747_7g608</name>
</gene>
<dbReference type="VEuPathDB" id="TriTrypDB:TCSYLVIO_001929"/>
<sequence length="1500" mass="172809">MPGNQASAVPQGDRQRRARPESEDVTDQPAATQIRVEEARRPQWTISSTVEDILLEGSTNRTEMKLNDFLRSNLGEEWVVERNGNVTMGNFVQNPETFIKKKGLLHTIKASPSYPELERELEERKILLEAIYKLHHEGVFSLEQWRDYEGKDTVTPLARRNLNRVLTQLLREESREAEERAVREGHVGFALTTTIRDVLFRGRVRVKDMKLNDFLMMELEGRGILRANRNVLLRVFFSDPTSHIRDAGVLNEIRASGAYLRMEMAVREEMGLEEVARSLCENGVFSLEQWRDYEGKDTVTPLARRNLNRVLTQLLREERREAEERAVREGHVGFALTTTIRDVLFRGRVRVMDVKLNDFLMMELEGRGILRANRNVLLRVFFSDPTSHIRDAGVLNEIRASGAYLRMEMAVREEMGLEEVARSLCENGVFSLEQWRDYEGKDTVTPLARRNLNRVLTQLLREESREAEERAVREGHVGFALTTTIRDVLFRGRVRVMDVKLNDFLMMELEGRGILRANRNVLLRVFFSDPTSHIRDAGVLNEIRASGAYLRMEMAVREEMGLEEVARSLCENGVFSLEQWRDYEGKDTVTPLARRNLNRVLTQLLREERREAEERAVREGHVGFALTTTIRDVLFRGRVRVMDVKLNDFLMMELEGRGILRANRNVLLRVFFSDPTSHIRDAGVLNEIRASGAYLRMEMAVREEMGLEEVARSLCENGVFSLEQWRDYEGKDTVTPLARRNLNRVLTQLLREERREAEERAVREGHVGFALTTTIRDVLFRGRVRVMDVKLNDFLMMELEGRGILRANRNVLLRVFFSDPTSHIRDAGVLGEIQTTGAYAEMEMAVREEMGLEEVVRRLSENGVNSLAAWSLAAEEVKACVRDDTKISLNAALEEVRNPTTSSAPIYLEGEYESVYNARWHHVVEVPDGGGTVMKVEEGKPEQQWTYKAAGRTFEKDDGAQQSGAPRLRLMVLTSDKGWPYSWKWKEKESIHDCYVNCEVERVWQIVKKDLSEFLSPDDEPGFVPGRRVLIGTPGIGKSMNAGSYLLYQLLHYDAEQLPMVAYFIADRTFLFDKTTQVASVYKGDDSIFRIVSSFSGRGVKGYVIYDVAVKGKQPQIALPCEGWGMILLTSPNIKNFEWWASRRYAARIVINCPEESDVRAICAWMKHNRSPQEQAEYWKEVKEQMEKVGPILRFILNKTAYNDRFSEGESAVNKITASKAEHYANIGELNAFNDSEVSHKLVKVVRVRRDNIEWPLNVPISHHFESKIFSKLESEMRQFDFIFLVLSIWDYVIPYLLEKCAVSAFLNEDFLRAIRLKINELKLTGRPEPQECALLRYSNKTLTRKEEPPENPSNRIAIEYWVLYRPAAKNFPLLDGFFFVDSNPKIMVGLQITTASEHHTLTSTVKLFTEQLAAYFNDWEELSRDMSWEIVYVQHKDNKPLTDWQRCGPANPNNETNAEKEIAEFWKKKVYQYRVGVSADDIKQRVSSVENDQQGTSTN</sequence>
<dbReference type="VEuPathDB" id="TriTrypDB:TcG_03460"/>